<dbReference type="InterPro" id="IPR010994">
    <property type="entry name" value="RuvA_2-like"/>
</dbReference>
<keyword evidence="2" id="KW-1185">Reference proteome</keyword>
<sequence>MNLLIDGRFSVVSACVTAAVLIGYAAPDEKKQSQSQLVVEANIDTAESLYYVPGIGPATAAKIMKERDLRAFSGCDDFSRRLGITRSPTGFGLAQMSERGLRVNGETCR</sequence>
<proteinExistence type="predicted"/>
<name>A0ABW0QAQ1_9BURK</name>
<dbReference type="RefSeq" id="WP_157090377.1">
    <property type="nucleotide sequence ID" value="NZ_JBHSMX010000004.1"/>
</dbReference>
<dbReference type="SUPFAM" id="SSF47781">
    <property type="entry name" value="RuvA domain 2-like"/>
    <property type="match status" value="1"/>
</dbReference>
<dbReference type="EMBL" id="JBHSMX010000004">
    <property type="protein sequence ID" value="MFC5519744.1"/>
    <property type="molecule type" value="Genomic_DNA"/>
</dbReference>
<protein>
    <recommendedName>
        <fullName evidence="3">Helix-hairpin-helix domain-containing protein</fullName>
    </recommendedName>
</protein>
<dbReference type="Gene3D" id="1.10.150.320">
    <property type="entry name" value="Photosystem II 12 kDa extrinsic protein"/>
    <property type="match status" value="1"/>
</dbReference>
<evidence type="ECO:0000313" key="2">
    <source>
        <dbReference type="Proteomes" id="UP001596084"/>
    </source>
</evidence>
<dbReference type="Proteomes" id="UP001596084">
    <property type="component" value="Unassembled WGS sequence"/>
</dbReference>
<accession>A0ABW0QAQ1</accession>
<comment type="caution">
    <text evidence="1">The sequence shown here is derived from an EMBL/GenBank/DDBJ whole genome shotgun (WGS) entry which is preliminary data.</text>
</comment>
<reference evidence="2" key="1">
    <citation type="journal article" date="2019" name="Int. J. Syst. Evol. Microbiol.">
        <title>The Global Catalogue of Microorganisms (GCM) 10K type strain sequencing project: providing services to taxonomists for standard genome sequencing and annotation.</title>
        <authorList>
            <consortium name="The Broad Institute Genomics Platform"/>
            <consortium name="The Broad Institute Genome Sequencing Center for Infectious Disease"/>
            <person name="Wu L."/>
            <person name="Ma J."/>
        </authorList>
    </citation>
    <scope>NUCLEOTIDE SEQUENCE [LARGE SCALE GENOMIC DNA]</scope>
    <source>
        <strain evidence="2">CGMCC 4.7277</strain>
    </source>
</reference>
<evidence type="ECO:0008006" key="3">
    <source>
        <dbReference type="Google" id="ProtNLM"/>
    </source>
</evidence>
<organism evidence="1 2">
    <name type="scientific">Polaromonas jejuensis</name>
    <dbReference type="NCBI Taxonomy" id="457502"/>
    <lineage>
        <taxon>Bacteria</taxon>
        <taxon>Pseudomonadati</taxon>
        <taxon>Pseudomonadota</taxon>
        <taxon>Betaproteobacteria</taxon>
        <taxon>Burkholderiales</taxon>
        <taxon>Comamonadaceae</taxon>
        <taxon>Polaromonas</taxon>
    </lineage>
</organism>
<gene>
    <name evidence="1" type="ORF">ACFPP7_02270</name>
</gene>
<evidence type="ECO:0000313" key="1">
    <source>
        <dbReference type="EMBL" id="MFC5519744.1"/>
    </source>
</evidence>